<evidence type="ECO:0000256" key="9">
    <source>
        <dbReference type="SAM" id="MobiDB-lite"/>
    </source>
</evidence>
<comment type="subunit">
    <text evidence="3">Homotetramer.</text>
</comment>
<dbReference type="Gene3D" id="3.40.50.720">
    <property type="entry name" value="NAD(P)-binding Rossmann-like Domain"/>
    <property type="match status" value="1"/>
</dbReference>
<evidence type="ECO:0000256" key="6">
    <source>
        <dbReference type="ARBA" id="ARBA00023027"/>
    </source>
</evidence>
<keyword evidence="4" id="KW-0479">Metal-binding</keyword>
<feature type="region of interest" description="Disordered" evidence="9">
    <location>
        <begin position="228"/>
        <end position="252"/>
    </location>
</feature>
<protein>
    <recommendedName>
        <fullName evidence="10">Glycosyl hydrolase family 4 C-terminal domain-containing protein</fullName>
    </recommendedName>
</protein>
<dbReference type="Pfam" id="PF11975">
    <property type="entry name" value="Glyco_hydro_4C"/>
    <property type="match status" value="1"/>
</dbReference>
<keyword evidence="8" id="KW-0326">Glycosidase</keyword>
<evidence type="ECO:0000256" key="5">
    <source>
        <dbReference type="ARBA" id="ARBA00022801"/>
    </source>
</evidence>
<evidence type="ECO:0000259" key="10">
    <source>
        <dbReference type="Pfam" id="PF11975"/>
    </source>
</evidence>
<evidence type="ECO:0000256" key="3">
    <source>
        <dbReference type="ARBA" id="ARBA00011881"/>
    </source>
</evidence>
<evidence type="ECO:0000256" key="7">
    <source>
        <dbReference type="ARBA" id="ARBA00023211"/>
    </source>
</evidence>
<keyword evidence="7" id="KW-0464">Manganese</keyword>
<evidence type="ECO:0000256" key="2">
    <source>
        <dbReference type="ARBA" id="ARBA00010141"/>
    </source>
</evidence>
<comment type="cofactor">
    <cofactor evidence="1">
        <name>NAD(+)</name>
        <dbReference type="ChEBI" id="CHEBI:57540"/>
    </cofactor>
</comment>
<keyword evidence="6" id="KW-0520">NAD</keyword>
<keyword evidence="5" id="KW-0378">Hydrolase</keyword>
<dbReference type="PANTHER" id="PTHR32092">
    <property type="entry name" value="6-PHOSPHO-BETA-GLUCOSIDASE-RELATED"/>
    <property type="match status" value="1"/>
</dbReference>
<dbReference type="EMBL" id="DVFJ01000009">
    <property type="protein sequence ID" value="HIQ71148.1"/>
    <property type="molecule type" value="Genomic_DNA"/>
</dbReference>
<reference evidence="11" key="2">
    <citation type="journal article" date="2021" name="PeerJ">
        <title>Extensive microbial diversity within the chicken gut microbiome revealed by metagenomics and culture.</title>
        <authorList>
            <person name="Gilroy R."/>
            <person name="Ravi A."/>
            <person name="Getino M."/>
            <person name="Pursley I."/>
            <person name="Horton D.L."/>
            <person name="Alikhan N.F."/>
            <person name="Baker D."/>
            <person name="Gharbi K."/>
            <person name="Hall N."/>
            <person name="Watson M."/>
            <person name="Adriaenssens E.M."/>
            <person name="Foster-Nyarko E."/>
            <person name="Jarju S."/>
            <person name="Secka A."/>
            <person name="Antonio M."/>
            <person name="Oren A."/>
            <person name="Chaudhuri R.R."/>
            <person name="La Ragione R."/>
            <person name="Hildebrand F."/>
            <person name="Pallen M.J."/>
        </authorList>
    </citation>
    <scope>NUCLEOTIDE SEQUENCE</scope>
    <source>
        <strain evidence="11">ChiSxjej2B14-6234</strain>
    </source>
</reference>
<dbReference type="InterPro" id="IPR001088">
    <property type="entry name" value="Glyco_hydro_4"/>
</dbReference>
<dbReference type="SUPFAM" id="SSF56327">
    <property type="entry name" value="LDH C-terminal domain-like"/>
    <property type="match status" value="1"/>
</dbReference>
<organism evidence="11 12">
    <name type="scientific">Candidatus Onthenecus intestinigallinarum</name>
    <dbReference type="NCBI Taxonomy" id="2840875"/>
    <lineage>
        <taxon>Bacteria</taxon>
        <taxon>Bacillati</taxon>
        <taxon>Bacillota</taxon>
        <taxon>Clostridia</taxon>
        <taxon>Eubacteriales</taxon>
        <taxon>Candidatus Onthenecus</taxon>
    </lineage>
</organism>
<gene>
    <name evidence="11" type="ORF">IAB73_02935</name>
</gene>
<dbReference type="InterPro" id="IPR022616">
    <property type="entry name" value="Glyco_hydro_4_C"/>
</dbReference>
<accession>A0A9D1CQI9</accession>
<feature type="compositionally biased region" description="Basic and acidic residues" evidence="9">
    <location>
        <begin position="228"/>
        <end position="248"/>
    </location>
</feature>
<dbReference type="GO" id="GO:0004553">
    <property type="term" value="F:hydrolase activity, hydrolyzing O-glycosyl compounds"/>
    <property type="evidence" value="ECO:0007669"/>
    <property type="project" value="InterPro"/>
</dbReference>
<evidence type="ECO:0000313" key="12">
    <source>
        <dbReference type="Proteomes" id="UP000886887"/>
    </source>
</evidence>
<dbReference type="InterPro" id="IPR015955">
    <property type="entry name" value="Lactate_DH/Glyco_Ohase_4_C"/>
</dbReference>
<reference evidence="11" key="1">
    <citation type="submission" date="2020-10" db="EMBL/GenBank/DDBJ databases">
        <authorList>
            <person name="Gilroy R."/>
        </authorList>
    </citation>
    <scope>NUCLEOTIDE SEQUENCE</scope>
    <source>
        <strain evidence="11">ChiSxjej2B14-6234</strain>
    </source>
</reference>
<comment type="caution">
    <text evidence="11">The sequence shown here is derived from an EMBL/GenBank/DDBJ whole genome shotgun (WGS) entry which is preliminary data.</text>
</comment>
<dbReference type="InterPro" id="IPR036291">
    <property type="entry name" value="NAD(P)-bd_dom_sf"/>
</dbReference>
<proteinExistence type="inferred from homology"/>
<dbReference type="Proteomes" id="UP000886887">
    <property type="component" value="Unassembled WGS sequence"/>
</dbReference>
<feature type="domain" description="Glycosyl hydrolase family 4 C-terminal" evidence="10">
    <location>
        <begin position="196"/>
        <end position="440"/>
    </location>
</feature>
<dbReference type="GO" id="GO:0046872">
    <property type="term" value="F:metal ion binding"/>
    <property type="evidence" value="ECO:0007669"/>
    <property type="project" value="UniProtKB-KW"/>
</dbReference>
<dbReference type="AlphaFoldDB" id="A0A9D1CQI9"/>
<dbReference type="Pfam" id="PF02056">
    <property type="entry name" value="Glyco_hydro_4"/>
    <property type="match status" value="1"/>
</dbReference>
<dbReference type="GO" id="GO:0005975">
    <property type="term" value="P:carbohydrate metabolic process"/>
    <property type="evidence" value="ECO:0007669"/>
    <property type="project" value="InterPro"/>
</dbReference>
<dbReference type="SUPFAM" id="SSF51735">
    <property type="entry name" value="NAD(P)-binding Rossmann-fold domains"/>
    <property type="match status" value="1"/>
</dbReference>
<name>A0A9D1CQI9_9FIRM</name>
<sequence>MKIVILGAGAYELAPALLDDLFVQYQTVCDLWIVDDSLDTAELTARAAQSLARAAALPARVFYTANPRKALPDADYVLWCREAPDAADFARDLAALDAIGLGKQARPFGGIGGAMTTLREGGALADVCEEMTRVCPQAALIVCSGPVARLCELAQRSFGVRALGLSRAPYDAAKRCQDLLGLQDAPETPCAGTWGFAWALGCTSGGRDCLDQVKERLLQDAAQQRVRDRERAAEEAKAADAAKPDADARGSLSGLLQPQVKETRADLLSAQYADWYDALPASGLEWQMMQDTPESPRLTQLPGVPGEADCELRLRHLASLAVHGPLKAEGRAALEAMRASAGPLRPMRLVHALSGRVPALYEPGLIRPNDGAVACVPDGRFVLLPSVVSGSQLSAQPLPPFPMALEELLDRVTEANLLYAQAAAFGDRIALREALEADPALAGVDLLYALDTVDDMVAASALPRF</sequence>
<dbReference type="GO" id="GO:0016616">
    <property type="term" value="F:oxidoreductase activity, acting on the CH-OH group of donors, NAD or NADP as acceptor"/>
    <property type="evidence" value="ECO:0007669"/>
    <property type="project" value="InterPro"/>
</dbReference>
<evidence type="ECO:0000256" key="1">
    <source>
        <dbReference type="ARBA" id="ARBA00001911"/>
    </source>
</evidence>
<dbReference type="Gene3D" id="3.90.110.10">
    <property type="entry name" value="Lactate dehydrogenase/glycoside hydrolase, family 4, C-terminal"/>
    <property type="match status" value="1"/>
</dbReference>
<evidence type="ECO:0000256" key="4">
    <source>
        <dbReference type="ARBA" id="ARBA00022723"/>
    </source>
</evidence>
<comment type="similarity">
    <text evidence="2">Belongs to the glycosyl hydrolase 4 family.</text>
</comment>
<evidence type="ECO:0000313" key="11">
    <source>
        <dbReference type="EMBL" id="HIQ71148.1"/>
    </source>
</evidence>
<evidence type="ECO:0000256" key="8">
    <source>
        <dbReference type="ARBA" id="ARBA00023295"/>
    </source>
</evidence>